<feature type="transmembrane region" description="Helical" evidence="1">
    <location>
        <begin position="59"/>
        <end position="83"/>
    </location>
</feature>
<accession>A0A0R1RKE9</accession>
<keyword evidence="1" id="KW-0472">Membrane</keyword>
<keyword evidence="1" id="KW-1133">Transmembrane helix</keyword>
<reference evidence="2 3" key="1">
    <citation type="journal article" date="2015" name="Genome Announc.">
        <title>Expanding the biotechnology potential of lactobacilli through comparative genomics of 213 strains and associated genera.</title>
        <authorList>
            <person name="Sun Z."/>
            <person name="Harris H.M."/>
            <person name="McCann A."/>
            <person name="Guo C."/>
            <person name="Argimon S."/>
            <person name="Zhang W."/>
            <person name="Yang X."/>
            <person name="Jeffery I.B."/>
            <person name="Cooney J.C."/>
            <person name="Kagawa T.F."/>
            <person name="Liu W."/>
            <person name="Song Y."/>
            <person name="Salvetti E."/>
            <person name="Wrobel A."/>
            <person name="Rasinkangas P."/>
            <person name="Parkhill J."/>
            <person name="Rea M.C."/>
            <person name="O'Sullivan O."/>
            <person name="Ritari J."/>
            <person name="Douillard F.P."/>
            <person name="Paul Ross R."/>
            <person name="Yang R."/>
            <person name="Briner A.E."/>
            <person name="Felis G.E."/>
            <person name="de Vos W.M."/>
            <person name="Barrangou R."/>
            <person name="Klaenhammer T.R."/>
            <person name="Caufield P.W."/>
            <person name="Cui Y."/>
            <person name="Zhang H."/>
            <person name="O'Toole P.W."/>
        </authorList>
    </citation>
    <scope>NUCLEOTIDE SEQUENCE [LARGE SCALE GENOMIC DNA]</scope>
    <source>
        <strain evidence="2 3">DSM 15814</strain>
    </source>
</reference>
<dbReference type="AlphaFoldDB" id="A0A0R1RKE9"/>
<protein>
    <submittedName>
        <fullName evidence="2">Uncharacterized protein</fullName>
    </submittedName>
</protein>
<feature type="transmembrane region" description="Helical" evidence="1">
    <location>
        <begin position="89"/>
        <end position="107"/>
    </location>
</feature>
<evidence type="ECO:0000313" key="2">
    <source>
        <dbReference type="EMBL" id="KRL57255.1"/>
    </source>
</evidence>
<keyword evidence="1" id="KW-0812">Transmembrane</keyword>
<sequence>MLVALGFSTSGEKVDALLPTLNIAIFEGVAIFLCNWILLFTQKGISAITTREVEKVLKLLFIIVVIGLLFMILCLQVVLMIQFVQFNKGVIRITGIFAYLALTYVSTKINLRLMIYTIRNVIQ</sequence>
<organism evidence="2 3">
    <name type="scientific">Furfurilactobacillus rossiae DSM 15814</name>
    <dbReference type="NCBI Taxonomy" id="1114972"/>
    <lineage>
        <taxon>Bacteria</taxon>
        <taxon>Bacillati</taxon>
        <taxon>Bacillota</taxon>
        <taxon>Bacilli</taxon>
        <taxon>Lactobacillales</taxon>
        <taxon>Lactobacillaceae</taxon>
        <taxon>Furfurilactobacillus</taxon>
    </lineage>
</organism>
<evidence type="ECO:0000313" key="3">
    <source>
        <dbReference type="Proteomes" id="UP000051999"/>
    </source>
</evidence>
<dbReference type="EMBL" id="AZFF01000001">
    <property type="protein sequence ID" value="KRL57255.1"/>
    <property type="molecule type" value="Genomic_DNA"/>
</dbReference>
<name>A0A0R1RKE9_9LACO</name>
<feature type="transmembrane region" description="Helical" evidence="1">
    <location>
        <begin position="20"/>
        <end position="39"/>
    </location>
</feature>
<gene>
    <name evidence="2" type="ORF">FD35_GL000265</name>
</gene>
<dbReference type="Proteomes" id="UP000051999">
    <property type="component" value="Unassembled WGS sequence"/>
</dbReference>
<comment type="caution">
    <text evidence="2">The sequence shown here is derived from an EMBL/GenBank/DDBJ whole genome shotgun (WGS) entry which is preliminary data.</text>
</comment>
<evidence type="ECO:0000256" key="1">
    <source>
        <dbReference type="SAM" id="Phobius"/>
    </source>
</evidence>
<proteinExistence type="predicted"/>
<dbReference type="PATRIC" id="fig|1114972.6.peg.263"/>
<keyword evidence="3" id="KW-1185">Reference proteome</keyword>